<keyword evidence="2" id="KW-0804">Transcription</keyword>
<dbReference type="Proteomes" id="UP000462435">
    <property type="component" value="Unassembled WGS sequence"/>
</dbReference>
<evidence type="ECO:0000256" key="1">
    <source>
        <dbReference type="ARBA" id="ARBA00023015"/>
    </source>
</evidence>
<dbReference type="InterPro" id="IPR009057">
    <property type="entry name" value="Homeodomain-like_sf"/>
</dbReference>
<evidence type="ECO:0000313" key="4">
    <source>
        <dbReference type="EMBL" id="KAF1046785.1"/>
    </source>
</evidence>
<feature type="domain" description="HTH araC/xylS-type" evidence="3">
    <location>
        <begin position="228"/>
        <end position="326"/>
    </location>
</feature>
<proteinExistence type="predicted"/>
<comment type="caution">
    <text evidence="4">The sequence shown here is derived from an EMBL/GenBank/DDBJ whole genome shotgun (WGS) entry which is preliminary data.</text>
</comment>
<dbReference type="PANTHER" id="PTHR43130">
    <property type="entry name" value="ARAC-FAMILY TRANSCRIPTIONAL REGULATOR"/>
    <property type="match status" value="1"/>
</dbReference>
<dbReference type="InterPro" id="IPR002818">
    <property type="entry name" value="DJ-1/PfpI"/>
</dbReference>
<reference evidence="5" key="1">
    <citation type="journal article" date="2020" name="MBio">
        <title>Horizontal gene transfer to a defensive symbiont with a reduced genome amongst a multipartite beetle microbiome.</title>
        <authorList>
            <person name="Waterworth S.C."/>
            <person name="Florez L.V."/>
            <person name="Rees E.R."/>
            <person name="Hertweck C."/>
            <person name="Kaltenpoth M."/>
            <person name="Kwan J.C."/>
        </authorList>
    </citation>
    <scope>NUCLEOTIDE SEQUENCE [LARGE SCALE GENOMIC DNA]</scope>
</reference>
<dbReference type="InterPro" id="IPR052158">
    <property type="entry name" value="INH-QAR"/>
</dbReference>
<evidence type="ECO:0000259" key="3">
    <source>
        <dbReference type="PROSITE" id="PS01124"/>
    </source>
</evidence>
<dbReference type="Pfam" id="PF01965">
    <property type="entry name" value="DJ-1_PfpI"/>
    <property type="match status" value="1"/>
</dbReference>
<dbReference type="SUPFAM" id="SSF52317">
    <property type="entry name" value="Class I glutamine amidotransferase-like"/>
    <property type="match status" value="1"/>
</dbReference>
<keyword evidence="1" id="KW-0805">Transcription regulation</keyword>
<dbReference type="PANTHER" id="PTHR43130:SF3">
    <property type="entry name" value="HTH-TYPE TRANSCRIPTIONAL REGULATOR RV1931C"/>
    <property type="match status" value="1"/>
</dbReference>
<sequence>MRHHPLEYPRIMPTVSLLAFPGVQSLDVSGPLDVFAEANRFLLPQQHYRLQVIGAGDGPLICSNGMQLTAHRHFTHSDEACDLLLVAGGPVLVKQAPDAALGAWLRQQAQQAKRFGSICNGAFLLARAGLLDGTRATTHWDDAAALAQQFPQIRLEPDRIWLRDGKLYTSAGVTAGIDLSLALLAEDAGPEVALNVAKRLVVFMQRSGGQSQFSPYLTPYAEEDSLVGRVQQYVLAHLGDKLTVEKLAGLVATSPRNFARVFARDARMTPAEFIELARVDAARAMLERSALPLKSIAIDCGFRDAGHMRQVFQKRLGTGAQQYRDSFSASARHPSNE</sequence>
<dbReference type="CDD" id="cd03137">
    <property type="entry name" value="GATase1_AraC_1"/>
    <property type="match status" value="1"/>
</dbReference>
<dbReference type="SMART" id="SM00342">
    <property type="entry name" value="HTH_ARAC"/>
    <property type="match status" value="1"/>
</dbReference>
<protein>
    <submittedName>
        <fullName evidence="4">HTH-type transcriptional regulator CdhR</fullName>
    </submittedName>
</protein>
<accession>A0A7V8FZ07</accession>
<dbReference type="InterPro" id="IPR018060">
    <property type="entry name" value="HTH_AraC"/>
</dbReference>
<dbReference type="InterPro" id="IPR029062">
    <property type="entry name" value="Class_I_gatase-like"/>
</dbReference>
<organism evidence="4 5">
    <name type="scientific">Herbaspirillum frisingense</name>
    <dbReference type="NCBI Taxonomy" id="92645"/>
    <lineage>
        <taxon>Bacteria</taxon>
        <taxon>Pseudomonadati</taxon>
        <taxon>Pseudomonadota</taxon>
        <taxon>Betaproteobacteria</taxon>
        <taxon>Burkholderiales</taxon>
        <taxon>Oxalobacteraceae</taxon>
        <taxon>Herbaspirillum</taxon>
    </lineage>
</organism>
<dbReference type="GO" id="GO:0043565">
    <property type="term" value="F:sequence-specific DNA binding"/>
    <property type="evidence" value="ECO:0007669"/>
    <property type="project" value="InterPro"/>
</dbReference>
<dbReference type="GO" id="GO:0003700">
    <property type="term" value="F:DNA-binding transcription factor activity"/>
    <property type="evidence" value="ECO:0007669"/>
    <property type="project" value="InterPro"/>
</dbReference>
<dbReference type="PROSITE" id="PS01124">
    <property type="entry name" value="HTH_ARAC_FAMILY_2"/>
    <property type="match status" value="1"/>
</dbReference>
<dbReference type="Gene3D" id="3.40.50.880">
    <property type="match status" value="1"/>
</dbReference>
<evidence type="ECO:0000256" key="2">
    <source>
        <dbReference type="ARBA" id="ARBA00023163"/>
    </source>
</evidence>
<dbReference type="Pfam" id="PF12833">
    <property type="entry name" value="HTH_18"/>
    <property type="match status" value="1"/>
</dbReference>
<dbReference type="SUPFAM" id="SSF46689">
    <property type="entry name" value="Homeodomain-like"/>
    <property type="match status" value="2"/>
</dbReference>
<evidence type="ECO:0000313" key="5">
    <source>
        <dbReference type="Proteomes" id="UP000462435"/>
    </source>
</evidence>
<gene>
    <name evidence="4" type="primary">cdhR_3</name>
    <name evidence="4" type="ORF">GAK35_00884</name>
</gene>
<dbReference type="Gene3D" id="1.10.10.60">
    <property type="entry name" value="Homeodomain-like"/>
    <property type="match status" value="1"/>
</dbReference>
<name>A0A7V8FZ07_9BURK</name>
<dbReference type="AlphaFoldDB" id="A0A7V8FZ07"/>
<dbReference type="EMBL" id="WNDX01000017">
    <property type="protein sequence ID" value="KAF1046785.1"/>
    <property type="molecule type" value="Genomic_DNA"/>
</dbReference>